<evidence type="ECO:0000313" key="4">
    <source>
        <dbReference type="EMBL" id="GII39877.1"/>
    </source>
</evidence>
<keyword evidence="2" id="KW-0472">Membrane</keyword>
<feature type="compositionally biased region" description="Low complexity" evidence="1">
    <location>
        <begin position="163"/>
        <end position="186"/>
    </location>
</feature>
<keyword evidence="5" id="KW-1185">Reference proteome</keyword>
<feature type="compositionally biased region" description="Low complexity" evidence="1">
    <location>
        <begin position="1"/>
        <end position="12"/>
    </location>
</feature>
<feature type="transmembrane region" description="Helical" evidence="2">
    <location>
        <begin position="351"/>
        <end position="377"/>
    </location>
</feature>
<accession>A0A8J3XFN0</accession>
<dbReference type="Proteomes" id="UP000622547">
    <property type="component" value="Unassembled WGS sequence"/>
</dbReference>
<keyword evidence="2" id="KW-1133">Transmembrane helix</keyword>
<proteinExistence type="predicted"/>
<name>A0A8J3XFN0_9ACTN</name>
<feature type="compositionally biased region" description="Low complexity" evidence="1">
    <location>
        <begin position="201"/>
        <end position="245"/>
    </location>
</feature>
<feature type="compositionally biased region" description="Basic and acidic residues" evidence="1">
    <location>
        <begin position="81"/>
        <end position="90"/>
    </location>
</feature>
<dbReference type="Pfam" id="PF12089">
    <property type="entry name" value="DUF3566"/>
    <property type="match status" value="1"/>
</dbReference>
<comment type="caution">
    <text evidence="4">The sequence shown here is derived from an EMBL/GenBank/DDBJ whole genome shotgun (WGS) entry which is preliminary data.</text>
</comment>
<feature type="transmembrane region" description="Helical" evidence="2">
    <location>
        <begin position="290"/>
        <end position="313"/>
    </location>
</feature>
<feature type="region of interest" description="Disordered" evidence="1">
    <location>
        <begin position="1"/>
        <end position="273"/>
    </location>
</feature>
<evidence type="ECO:0000256" key="1">
    <source>
        <dbReference type="SAM" id="MobiDB-lite"/>
    </source>
</evidence>
<evidence type="ECO:0000259" key="3">
    <source>
        <dbReference type="Pfam" id="PF12089"/>
    </source>
</evidence>
<evidence type="ECO:0000256" key="2">
    <source>
        <dbReference type="SAM" id="Phobius"/>
    </source>
</evidence>
<organism evidence="4 5">
    <name type="scientific">Planotetraspora phitsanulokensis</name>
    <dbReference type="NCBI Taxonomy" id="575192"/>
    <lineage>
        <taxon>Bacteria</taxon>
        <taxon>Bacillati</taxon>
        <taxon>Actinomycetota</taxon>
        <taxon>Actinomycetes</taxon>
        <taxon>Streptosporangiales</taxon>
        <taxon>Streptosporangiaceae</taxon>
        <taxon>Planotetraspora</taxon>
    </lineage>
</organism>
<reference evidence="4 5" key="1">
    <citation type="submission" date="2021-01" db="EMBL/GenBank/DDBJ databases">
        <title>Whole genome shotgun sequence of Planotetraspora phitsanulokensis NBRC 104273.</title>
        <authorList>
            <person name="Komaki H."/>
            <person name="Tamura T."/>
        </authorList>
    </citation>
    <scope>NUCLEOTIDE SEQUENCE [LARGE SCALE GENOMIC DNA]</scope>
    <source>
        <strain evidence="4 5">NBRC 104273</strain>
    </source>
</reference>
<dbReference type="InterPro" id="IPR021949">
    <property type="entry name" value="DUF3566_TM"/>
</dbReference>
<dbReference type="AlphaFoldDB" id="A0A8J3XFN0"/>
<feature type="compositionally biased region" description="Low complexity" evidence="1">
    <location>
        <begin position="99"/>
        <end position="118"/>
    </location>
</feature>
<sequence length="395" mass="39263">MSDSGGARATGAARKKSPGARPASSSMRDGVTERVDKDANVVEVASEKEDATPAGKPESDSDNATVRIRTSAADQPWKKQSSKDGEKPADRQSGSDQTAPFAKPSAATPSAASPAERSGTAGGSTGAKPVKNEAAASGPGSGSGIGKSKPGGDKPLGGDKPFGGKPDAGSAPRGGARGPGASVPPVTDSPTSAFPRPTPSPGDGSRPGAAPAAGSSSSTPPRSAASPIAPAAAASAQDAPARGSAFSIGERPKDAPSGLPKGKGKKGDAKGPRKAHLVLRRIEPWSAMKFSFVISIVCFVILFVAVAILYGVLSGIGVFSSITDAVTQLTTGDTKTASTLDISSWFAPGRILGYAGLLGAINVVLITALSTLGAVIYNVCAEFVGGIEVTFSEAE</sequence>
<feature type="compositionally biased region" description="Basic and acidic residues" evidence="1">
    <location>
        <begin position="30"/>
        <end position="51"/>
    </location>
</feature>
<dbReference type="EMBL" id="BOOP01000022">
    <property type="protein sequence ID" value="GII39877.1"/>
    <property type="molecule type" value="Genomic_DNA"/>
</dbReference>
<protein>
    <recommendedName>
        <fullName evidence="3">DUF3566 domain-containing protein</fullName>
    </recommendedName>
</protein>
<keyword evidence="2" id="KW-0812">Transmembrane</keyword>
<gene>
    <name evidence="4" type="ORF">Pph01_48800</name>
</gene>
<feature type="domain" description="DUF3566" evidence="3">
    <location>
        <begin position="272"/>
        <end position="393"/>
    </location>
</feature>
<evidence type="ECO:0000313" key="5">
    <source>
        <dbReference type="Proteomes" id="UP000622547"/>
    </source>
</evidence>